<dbReference type="HOGENOM" id="CLU_2026676_0_0_1"/>
<reference evidence="2" key="1">
    <citation type="journal article" date="2012" name="PLoS Genet.">
        <title>The genomes of the fungal plant pathogens Cladosporium fulvum and Dothistroma septosporum reveal adaptation to different hosts and lifestyles but also signatures of common ancestry.</title>
        <authorList>
            <person name="de Wit P.J.G.M."/>
            <person name="van der Burgt A."/>
            <person name="Oekmen B."/>
            <person name="Stergiopoulos I."/>
            <person name="Abd-Elsalam K.A."/>
            <person name="Aerts A.L."/>
            <person name="Bahkali A.H."/>
            <person name="Beenen H.G."/>
            <person name="Chettri P."/>
            <person name="Cox M.P."/>
            <person name="Datema E."/>
            <person name="de Vries R.P."/>
            <person name="Dhillon B."/>
            <person name="Ganley A.R."/>
            <person name="Griffiths S.A."/>
            <person name="Guo Y."/>
            <person name="Hamelin R.C."/>
            <person name="Henrissat B."/>
            <person name="Kabir M.S."/>
            <person name="Jashni M.K."/>
            <person name="Kema G."/>
            <person name="Klaubauf S."/>
            <person name="Lapidus A."/>
            <person name="Levasseur A."/>
            <person name="Lindquist E."/>
            <person name="Mehrabi R."/>
            <person name="Ohm R.A."/>
            <person name="Owen T.J."/>
            <person name="Salamov A."/>
            <person name="Schwelm A."/>
            <person name="Schijlen E."/>
            <person name="Sun H."/>
            <person name="van den Burg H.A."/>
            <person name="van Ham R.C.H.J."/>
            <person name="Zhang S."/>
            <person name="Goodwin S.B."/>
            <person name="Grigoriev I.V."/>
            <person name="Collemare J."/>
            <person name="Bradshaw R.E."/>
        </authorList>
    </citation>
    <scope>NUCLEOTIDE SEQUENCE [LARGE SCALE GENOMIC DNA]</scope>
    <source>
        <strain evidence="2">NZE10 / CBS 128990</strain>
    </source>
</reference>
<dbReference type="Proteomes" id="UP000016933">
    <property type="component" value="Unassembled WGS sequence"/>
</dbReference>
<dbReference type="AlphaFoldDB" id="M2YHZ4"/>
<evidence type="ECO:0000313" key="2">
    <source>
        <dbReference type="Proteomes" id="UP000016933"/>
    </source>
</evidence>
<organism evidence="1 2">
    <name type="scientific">Dothistroma septosporum (strain NZE10 / CBS 128990)</name>
    <name type="common">Red band needle blight fungus</name>
    <name type="synonym">Mycosphaerella pini</name>
    <dbReference type="NCBI Taxonomy" id="675120"/>
    <lineage>
        <taxon>Eukaryota</taxon>
        <taxon>Fungi</taxon>
        <taxon>Dikarya</taxon>
        <taxon>Ascomycota</taxon>
        <taxon>Pezizomycotina</taxon>
        <taxon>Dothideomycetes</taxon>
        <taxon>Dothideomycetidae</taxon>
        <taxon>Mycosphaerellales</taxon>
        <taxon>Mycosphaerellaceae</taxon>
        <taxon>Dothistroma</taxon>
    </lineage>
</organism>
<evidence type="ECO:0000313" key="1">
    <source>
        <dbReference type="EMBL" id="EME38154.1"/>
    </source>
</evidence>
<name>M2YHZ4_DOTSN</name>
<proteinExistence type="predicted"/>
<keyword evidence="2" id="KW-1185">Reference proteome</keyword>
<reference evidence="1 2" key="2">
    <citation type="journal article" date="2012" name="PLoS Pathog.">
        <title>Diverse lifestyles and strategies of plant pathogenesis encoded in the genomes of eighteen Dothideomycetes fungi.</title>
        <authorList>
            <person name="Ohm R.A."/>
            <person name="Feau N."/>
            <person name="Henrissat B."/>
            <person name="Schoch C.L."/>
            <person name="Horwitz B.A."/>
            <person name="Barry K.W."/>
            <person name="Condon B.J."/>
            <person name="Copeland A.C."/>
            <person name="Dhillon B."/>
            <person name="Glaser F."/>
            <person name="Hesse C.N."/>
            <person name="Kosti I."/>
            <person name="LaButti K."/>
            <person name="Lindquist E.A."/>
            <person name="Lucas S."/>
            <person name="Salamov A.A."/>
            <person name="Bradshaw R.E."/>
            <person name="Ciuffetti L."/>
            <person name="Hamelin R.C."/>
            <person name="Kema G.H.J."/>
            <person name="Lawrence C."/>
            <person name="Scott J.A."/>
            <person name="Spatafora J.W."/>
            <person name="Turgeon B.G."/>
            <person name="de Wit P.J.G.M."/>
            <person name="Zhong S."/>
            <person name="Goodwin S.B."/>
            <person name="Grigoriev I.V."/>
        </authorList>
    </citation>
    <scope>NUCLEOTIDE SEQUENCE [LARGE SCALE GENOMIC DNA]</scope>
    <source>
        <strain evidence="2">NZE10 / CBS 128990</strain>
    </source>
</reference>
<protein>
    <submittedName>
        <fullName evidence="1">Uncharacterized protein</fullName>
    </submittedName>
</protein>
<dbReference type="EMBL" id="KB446548">
    <property type="protein sequence ID" value="EME38154.1"/>
    <property type="molecule type" value="Genomic_DNA"/>
</dbReference>
<gene>
    <name evidence="1" type="ORF">DOTSEDRAFT_29737</name>
</gene>
<accession>M2YHZ4</accession>
<sequence>MDLVAVLRYLLDLCMQWAEKVLRYFAGGDFGTFKSRSGSYALSACHHKGTFSERTMPVSAALPKTASSDRICTWTDGRKTSIENASNAYQETVLAHNIAALHVTVDDIGAESGSSELSEDEG</sequence>